<feature type="transmembrane region" description="Helical" evidence="1">
    <location>
        <begin position="195"/>
        <end position="224"/>
    </location>
</feature>
<keyword evidence="1" id="KW-0472">Membrane</keyword>
<feature type="transmembrane region" description="Helical" evidence="1">
    <location>
        <begin position="350"/>
        <end position="369"/>
    </location>
</feature>
<feature type="transmembrane region" description="Helical" evidence="1">
    <location>
        <begin position="289"/>
        <end position="307"/>
    </location>
</feature>
<proteinExistence type="predicted"/>
<keyword evidence="3" id="KW-1185">Reference proteome</keyword>
<dbReference type="Proteomes" id="UP000027153">
    <property type="component" value="Unassembled WGS sequence"/>
</dbReference>
<feature type="transmembrane region" description="Helical" evidence="1">
    <location>
        <begin position="29"/>
        <end position="50"/>
    </location>
</feature>
<sequence length="593" mass="68489">MYTNKFDKLMKEYYRAKMRITSRLFYKDFLILILVLSLIILPSILGLIYIKLFGVNIVFWDQWAIVPLIKKLYTGALTLDDLFAQHNEHRIFFPRITMLALAHITQYNTIAEMYFSWIIVFITLFLILKMYIQDFGSSISVMIKFIPIAWLIFNFRQFENILWGWQISAYLSILGFVAAVYMLDKSEKINNWFIMAIFSGIISTFSFFNGLFVWPVGLVFIILSKINNKISIIIVWTISGILIWSAYFYNWIKPSHHPSLFFAVEHLISSITYLIVNIGAPLAFEQRHAFGTGIILSIFIIISLIFTIRNRYTAENAKWICFILFSFLSSAALTIGRSGFGVEQGLSSRYVTFTLLGVIGVYLIILHLYSKSQKCSVLYGMILSIILVGITVGYVDGVKEGGNILEGRKLMVNNLIDYEWTAAENLKMLYPNEDILRERAKILEEYKLNVFTSAQIIPEWQLLKRIQGGIMAIDYVGKKLYVQEINVVNMDKNIEQFVEIRGWAADDLTKDGEIKTFLVFRGDSEEIVIPTKKTHRPDVASYFGVKSYEQSGWSAILRLKEFEEKCYNISLRILRANGEEYFELAGDKPICFI</sequence>
<evidence type="ECO:0000313" key="2">
    <source>
        <dbReference type="EMBL" id="KCZ70522.1"/>
    </source>
</evidence>
<comment type="caution">
    <text evidence="2">The sequence shown here is derived from an EMBL/GenBank/DDBJ whole genome shotgun (WGS) entry which is preliminary data.</text>
</comment>
<protein>
    <submittedName>
        <fullName evidence="2">Uncharacterized protein</fullName>
    </submittedName>
</protein>
<feature type="transmembrane region" description="Helical" evidence="1">
    <location>
        <begin position="319"/>
        <end position="338"/>
    </location>
</feature>
<keyword evidence="1" id="KW-1133">Transmembrane helix</keyword>
<dbReference type="AlphaFoldDB" id="A0A062UZF0"/>
<name>A0A062UZF0_9EURY</name>
<gene>
    <name evidence="2" type="ORF">ANME2D_02542</name>
</gene>
<organism evidence="2 3">
    <name type="scientific">Candidatus Methanoperedens nitratireducens</name>
    <dbReference type="NCBI Taxonomy" id="1392998"/>
    <lineage>
        <taxon>Archaea</taxon>
        <taxon>Methanobacteriati</taxon>
        <taxon>Methanobacteriota</taxon>
        <taxon>Stenosarchaea group</taxon>
        <taxon>Methanomicrobia</taxon>
        <taxon>Methanosarcinales</taxon>
        <taxon>ANME-2 cluster</taxon>
        <taxon>Candidatus Methanoperedentaceae</taxon>
        <taxon>Candidatus Methanoperedens</taxon>
    </lineage>
</organism>
<feature type="transmembrane region" description="Helical" evidence="1">
    <location>
        <begin position="230"/>
        <end position="249"/>
    </location>
</feature>
<evidence type="ECO:0000313" key="3">
    <source>
        <dbReference type="Proteomes" id="UP000027153"/>
    </source>
</evidence>
<reference evidence="2 3" key="1">
    <citation type="journal article" date="2013" name="Nature">
        <title>Anaerobic oxidation of methane coupled to nitrate reduction in a novel archaeal lineage.</title>
        <authorList>
            <person name="Haroon M.F."/>
            <person name="Hu S."/>
            <person name="Shi Y."/>
            <person name="Imelfort M."/>
            <person name="Keller J."/>
            <person name="Hugenholtz P."/>
            <person name="Yuan Z."/>
            <person name="Tyson G.W."/>
        </authorList>
    </citation>
    <scope>NUCLEOTIDE SEQUENCE [LARGE SCALE GENOMIC DNA]</scope>
    <source>
        <strain evidence="2 3">ANME-2d</strain>
    </source>
</reference>
<feature type="transmembrane region" description="Helical" evidence="1">
    <location>
        <begin position="114"/>
        <end position="132"/>
    </location>
</feature>
<feature type="transmembrane region" description="Helical" evidence="1">
    <location>
        <begin position="139"/>
        <end position="156"/>
    </location>
</feature>
<feature type="transmembrane region" description="Helical" evidence="1">
    <location>
        <begin position="376"/>
        <end position="395"/>
    </location>
</feature>
<feature type="transmembrane region" description="Helical" evidence="1">
    <location>
        <begin position="261"/>
        <end position="283"/>
    </location>
</feature>
<dbReference type="EMBL" id="JMIY01000007">
    <property type="protein sequence ID" value="KCZ70522.1"/>
    <property type="molecule type" value="Genomic_DNA"/>
</dbReference>
<accession>A0A062UZF0</accession>
<feature type="transmembrane region" description="Helical" evidence="1">
    <location>
        <begin position="162"/>
        <end position="183"/>
    </location>
</feature>
<keyword evidence="1" id="KW-0812">Transmembrane</keyword>
<evidence type="ECO:0000256" key="1">
    <source>
        <dbReference type="SAM" id="Phobius"/>
    </source>
</evidence>